<reference evidence="1" key="3">
    <citation type="submission" date="2025-09" db="UniProtKB">
        <authorList>
            <consortium name="Ensembl"/>
        </authorList>
    </citation>
    <scope>IDENTIFICATION</scope>
</reference>
<organism evidence="1 2">
    <name type="scientific">Pan troglodytes</name>
    <name type="common">Chimpanzee</name>
    <dbReference type="NCBI Taxonomy" id="9598"/>
    <lineage>
        <taxon>Eukaryota</taxon>
        <taxon>Metazoa</taxon>
        <taxon>Chordata</taxon>
        <taxon>Craniata</taxon>
        <taxon>Vertebrata</taxon>
        <taxon>Euteleostomi</taxon>
        <taxon>Mammalia</taxon>
        <taxon>Eutheria</taxon>
        <taxon>Euarchontoglires</taxon>
        <taxon>Primates</taxon>
        <taxon>Haplorrhini</taxon>
        <taxon>Catarrhini</taxon>
        <taxon>Hominidae</taxon>
        <taxon>Pan</taxon>
    </lineage>
</organism>
<proteinExistence type="predicted"/>
<reference evidence="1" key="2">
    <citation type="submission" date="2025-08" db="UniProtKB">
        <authorList>
            <consortium name="Ensembl"/>
        </authorList>
    </citation>
    <scope>IDENTIFICATION</scope>
</reference>
<accession>A0A2I3SIY2</accession>
<dbReference type="EMBL" id="AACZ04026487">
    <property type="status" value="NOT_ANNOTATED_CDS"/>
    <property type="molecule type" value="Genomic_DNA"/>
</dbReference>
<reference evidence="1 2" key="1">
    <citation type="journal article" date="2005" name="Nature">
        <title>Initial sequence of the chimpanzee genome and comparison with the human genome.</title>
        <authorList>
            <consortium name="Chimpanzee sequencing and analysis consortium"/>
        </authorList>
    </citation>
    <scope>NUCLEOTIDE SEQUENCE [LARGE SCALE GENOMIC DNA]</scope>
</reference>
<dbReference type="Bgee" id="ENSPTRG00000044195">
    <property type="expression patterns" value="Expressed in hindlimb stylopod muscle and 6 other cell types or tissues"/>
</dbReference>
<name>A0A2I3SIY2_PANTR</name>
<dbReference type="Proteomes" id="UP000002277">
    <property type="component" value="Chromosome X"/>
</dbReference>
<evidence type="ECO:0000313" key="1">
    <source>
        <dbReference type="Ensembl" id="ENSPTRP00000076840.1"/>
    </source>
</evidence>
<keyword evidence="2" id="KW-1185">Reference proteome</keyword>
<evidence type="ECO:0000313" key="2">
    <source>
        <dbReference type="Proteomes" id="UP000002277"/>
    </source>
</evidence>
<protein>
    <submittedName>
        <fullName evidence="1">Uncharacterized protein</fullName>
    </submittedName>
</protein>
<dbReference type="Ensembl" id="ENSPTRT00000106913.1">
    <property type="protein sequence ID" value="ENSPTRP00000076840.1"/>
    <property type="gene ID" value="ENSPTRG00000044195.1"/>
</dbReference>
<sequence length="149" mass="15917">MVETHTREAEPLDGAFVVAADHLPVGGLAGVDGEVCGGRLPLRLGHGALLLLRGLGFLLLGRARGDVVVVAVAGRVLTVLVVALPPRTLCCWTSPPARPPRPWACPGRLCRRRAASPCSCCAWNGSTWLSTCRVRLSTSSTLWLLIWIF</sequence>
<dbReference type="GeneTree" id="ENSGT00910000147593"/>
<dbReference type="InParanoid" id="A0A2I3SIY2"/>
<dbReference type="OMA" id="CCAWNGS"/>
<dbReference type="AlphaFoldDB" id="A0A2I3SIY2"/>